<comment type="caution">
    <text evidence="1">The sequence shown here is derived from an EMBL/GenBank/DDBJ whole genome shotgun (WGS) entry which is preliminary data.</text>
</comment>
<reference evidence="1 2" key="2">
    <citation type="submission" date="2016-08" db="EMBL/GenBank/DDBJ databases">
        <title>Pervasive Adenine N6-methylation of Active Genes in Fungi.</title>
        <authorList>
            <consortium name="DOE Joint Genome Institute"/>
            <person name="Mondo S.J."/>
            <person name="Dannebaum R.O."/>
            <person name="Kuo R.C."/>
            <person name="Labutti K."/>
            <person name="Haridas S."/>
            <person name="Kuo A."/>
            <person name="Salamov A."/>
            <person name="Ahrendt S.R."/>
            <person name="Lipzen A."/>
            <person name="Sullivan W."/>
            <person name="Andreopoulos W.B."/>
            <person name="Clum A."/>
            <person name="Lindquist E."/>
            <person name="Daum C."/>
            <person name="Ramamoorthy G.K."/>
            <person name="Gryganskyi A."/>
            <person name="Culley D."/>
            <person name="Magnuson J.K."/>
            <person name="James T.Y."/>
            <person name="O'Malley M.A."/>
            <person name="Stajich J.E."/>
            <person name="Spatafora J.W."/>
            <person name="Visel A."/>
            <person name="Grigoriev I.V."/>
        </authorList>
    </citation>
    <scope>NUCLEOTIDE SEQUENCE [LARGE SCALE GENOMIC DNA]</scope>
    <source>
        <strain evidence="2">finn</strain>
    </source>
</reference>
<proteinExistence type="predicted"/>
<dbReference type="Proteomes" id="UP000193719">
    <property type="component" value="Unassembled WGS sequence"/>
</dbReference>
<dbReference type="EMBL" id="MCFH01000001">
    <property type="protein sequence ID" value="ORX60976.1"/>
    <property type="molecule type" value="Genomic_DNA"/>
</dbReference>
<dbReference type="AlphaFoldDB" id="A0A1Y1VNI8"/>
<name>A0A1Y1VNI8_9FUNG</name>
<protein>
    <submittedName>
        <fullName evidence="1">Uncharacterized protein</fullName>
    </submittedName>
</protein>
<evidence type="ECO:0000313" key="1">
    <source>
        <dbReference type="EMBL" id="ORX60976.1"/>
    </source>
</evidence>
<organism evidence="1 2">
    <name type="scientific">Piromyces finnis</name>
    <dbReference type="NCBI Taxonomy" id="1754191"/>
    <lineage>
        <taxon>Eukaryota</taxon>
        <taxon>Fungi</taxon>
        <taxon>Fungi incertae sedis</taxon>
        <taxon>Chytridiomycota</taxon>
        <taxon>Chytridiomycota incertae sedis</taxon>
        <taxon>Neocallimastigomycetes</taxon>
        <taxon>Neocallimastigales</taxon>
        <taxon>Neocallimastigaceae</taxon>
        <taxon>Piromyces</taxon>
    </lineage>
</organism>
<keyword evidence="2" id="KW-1185">Reference proteome</keyword>
<accession>A0A1Y1VNI8</accession>
<gene>
    <name evidence="1" type="ORF">BCR36DRAFT_4471</name>
</gene>
<evidence type="ECO:0000313" key="2">
    <source>
        <dbReference type="Proteomes" id="UP000193719"/>
    </source>
</evidence>
<sequence>MTSLDLDSLSLIYIYLLSSTMLSSLSRSITSTEDSERGLPLVSVKNSKGTLSSSIILYKINSSSIEDCFPFFFVLLLSLLLLFEEDSPIKSSQNMFFFFI</sequence>
<reference evidence="1 2" key="1">
    <citation type="submission" date="2016-08" db="EMBL/GenBank/DDBJ databases">
        <title>Genomes of anaerobic fungi encode conserved fungal cellulosomes for biomass hydrolysis.</title>
        <authorList>
            <consortium name="DOE Joint Genome Institute"/>
            <person name="Haitjema C.H."/>
            <person name="Gilmore S.P."/>
            <person name="Henske J.K."/>
            <person name="Solomon K.V."/>
            <person name="De Groot R."/>
            <person name="Kuo A."/>
            <person name="Mondo S.J."/>
            <person name="Salamov A.A."/>
            <person name="Labutti K."/>
            <person name="Zhao Z."/>
            <person name="Chiniquy J."/>
            <person name="Barry K."/>
            <person name="Brewer H.M."/>
            <person name="Purvine S.O."/>
            <person name="Wright A.T."/>
            <person name="Boxma B."/>
            <person name="Van Alen T."/>
            <person name="Hackstein J.H."/>
            <person name="Baker S.E."/>
            <person name="Grigoriev I.V."/>
            <person name="O'Malley M.A."/>
        </authorList>
    </citation>
    <scope>NUCLEOTIDE SEQUENCE [LARGE SCALE GENOMIC DNA]</scope>
    <source>
        <strain evidence="2">finn</strain>
    </source>
</reference>